<evidence type="ECO:0000313" key="1">
    <source>
        <dbReference type="EMBL" id="AOW99624.1"/>
    </source>
</evidence>
<evidence type="ECO:0000313" key="2">
    <source>
        <dbReference type="Proteomes" id="UP000177870"/>
    </source>
</evidence>
<dbReference type="AlphaFoldDB" id="A0A1D8TPT7"/>
<gene>
    <name evidence="1" type="ORF">BJP34_09295</name>
</gene>
<dbReference type="OrthoDB" id="465657at2"/>
<organism evidence="1 2">
    <name type="scientific">Moorena producens PAL-8-15-08-1</name>
    <dbReference type="NCBI Taxonomy" id="1458985"/>
    <lineage>
        <taxon>Bacteria</taxon>
        <taxon>Bacillati</taxon>
        <taxon>Cyanobacteriota</taxon>
        <taxon>Cyanophyceae</taxon>
        <taxon>Coleofasciculales</taxon>
        <taxon>Coleofasciculaceae</taxon>
        <taxon>Moorena</taxon>
    </lineage>
</organism>
<dbReference type="EMBL" id="CP017599">
    <property type="protein sequence ID" value="AOW99624.1"/>
    <property type="molecule type" value="Genomic_DNA"/>
</dbReference>
<accession>A0A1D8TPT7</accession>
<dbReference type="Pfam" id="PF13384">
    <property type="entry name" value="HTH_23"/>
    <property type="match status" value="1"/>
</dbReference>
<dbReference type="InterPro" id="IPR009057">
    <property type="entry name" value="Homeodomain-like_sf"/>
</dbReference>
<dbReference type="SUPFAM" id="SSF46689">
    <property type="entry name" value="Homeodomain-like"/>
    <property type="match status" value="1"/>
</dbReference>
<proteinExistence type="predicted"/>
<dbReference type="Proteomes" id="UP000177870">
    <property type="component" value="Chromosome"/>
</dbReference>
<reference evidence="2" key="1">
    <citation type="submission" date="2016-10" db="EMBL/GenBank/DDBJ databases">
        <title>Comparative genomics uncovers the prolific and rare metabolic potential of the cyanobacterial genus Moorea.</title>
        <authorList>
            <person name="Leao T."/>
            <person name="Castelao G."/>
            <person name="Korobeynikov A."/>
            <person name="Monroe E.A."/>
            <person name="Podell S."/>
            <person name="Glukhov E."/>
            <person name="Allen E."/>
            <person name="Gerwick W.H."/>
            <person name="Gerwick L."/>
        </authorList>
    </citation>
    <scope>NUCLEOTIDE SEQUENCE [LARGE SCALE GENOMIC DNA]</scope>
    <source>
        <strain evidence="2">PAL-8-15-08-1</strain>
    </source>
</reference>
<name>A0A1D8TPT7_9CYAN</name>
<dbReference type="RefSeq" id="WP_070392105.1">
    <property type="nucleotide sequence ID" value="NZ_CP017599.1"/>
</dbReference>
<protein>
    <submittedName>
        <fullName evidence="1">Uncharacterized protein</fullName>
    </submittedName>
</protein>
<dbReference type="STRING" id="1458985.BJP34_09295"/>
<dbReference type="KEGG" id="mpro:BJP34_09295"/>
<sequence>MSNQENQKNKELNEWIKRNPDSRELKRALAVKFVIDGWNYQSISEALNVSKSFISKWKKRFNTAGIEGLKLSYKGGKGYLNKKEKQEVIDWLQKQSDWSLYELKFYLVDKYNVSFKSLSSYYYLLAEAKNNLQKTKKNHPDQEKLLDNLLHCLGASHI</sequence>